<feature type="region of interest" description="Disordered" evidence="1">
    <location>
        <begin position="321"/>
        <end position="342"/>
    </location>
</feature>
<sequence>MEPSPPPSRSPAKLVHTTAMRVLSTLAARDPTLTKPAGQLKLWGLGLFEDGPLDLDLVLANQKVSYAPMRDCVLQFLVTILAHGEQLCKALYNGDDTIRALEEEIVVVFELEELVEMVVEGRQDVEDGPSDASEIAAIVQRLFALSPSIRRARNQQSLQIQENPGESVEGDRISIGNRTNFTSMETLIGTIYKRLEAVAEVIRKYDKATASGAIDAKMYAPAFDTEKKRLEGFYDTRCKTRSLRKIGKSVLNVEEQEVRLTSALSDFINHSIEALKTEDIDAITCLVGETATKFMQQDPPQPLQLYCGGFILDTASNRTTTEIKSRRVPPATSASIDALGQK</sequence>
<protein>
    <submittedName>
        <fullName evidence="2">Uncharacterized protein</fullName>
    </submittedName>
</protein>
<reference evidence="2 3" key="1">
    <citation type="submission" date="2024-09" db="EMBL/GenBank/DDBJ databases">
        <title>Rethinking Asexuality: The Enigmatic Case of Functional Sexual Genes in Lepraria (Stereocaulaceae).</title>
        <authorList>
            <person name="Doellman M."/>
            <person name="Sun Y."/>
            <person name="Barcenas-Pena A."/>
            <person name="Lumbsch H.T."/>
            <person name="Grewe F."/>
        </authorList>
    </citation>
    <scope>NUCLEOTIDE SEQUENCE [LARGE SCALE GENOMIC DNA]</scope>
    <source>
        <strain evidence="2 3">Grewe 0041</strain>
    </source>
</reference>
<dbReference type="EMBL" id="JBHFEH010000007">
    <property type="protein sequence ID" value="KAL2056510.1"/>
    <property type="molecule type" value="Genomic_DNA"/>
</dbReference>
<proteinExistence type="predicted"/>
<accession>A0ABR4BF79</accession>
<dbReference type="Proteomes" id="UP001590951">
    <property type="component" value="Unassembled WGS sequence"/>
</dbReference>
<name>A0ABR4BF79_9LECA</name>
<evidence type="ECO:0000256" key="1">
    <source>
        <dbReference type="SAM" id="MobiDB-lite"/>
    </source>
</evidence>
<organism evidence="2 3">
    <name type="scientific">Lepraria finkii</name>
    <dbReference type="NCBI Taxonomy" id="1340010"/>
    <lineage>
        <taxon>Eukaryota</taxon>
        <taxon>Fungi</taxon>
        <taxon>Dikarya</taxon>
        <taxon>Ascomycota</taxon>
        <taxon>Pezizomycotina</taxon>
        <taxon>Lecanoromycetes</taxon>
        <taxon>OSLEUM clade</taxon>
        <taxon>Lecanoromycetidae</taxon>
        <taxon>Lecanorales</taxon>
        <taxon>Lecanorineae</taxon>
        <taxon>Stereocaulaceae</taxon>
        <taxon>Lepraria</taxon>
    </lineage>
</organism>
<gene>
    <name evidence="2" type="ORF">ABVK25_002904</name>
</gene>
<keyword evidence="3" id="KW-1185">Reference proteome</keyword>
<evidence type="ECO:0000313" key="3">
    <source>
        <dbReference type="Proteomes" id="UP001590951"/>
    </source>
</evidence>
<comment type="caution">
    <text evidence="2">The sequence shown here is derived from an EMBL/GenBank/DDBJ whole genome shotgun (WGS) entry which is preliminary data.</text>
</comment>
<evidence type="ECO:0000313" key="2">
    <source>
        <dbReference type="EMBL" id="KAL2056510.1"/>
    </source>
</evidence>